<dbReference type="Proteomes" id="UP000664122">
    <property type="component" value="Unassembled WGS sequence"/>
</dbReference>
<dbReference type="PROSITE" id="PS51186">
    <property type="entry name" value="GNAT"/>
    <property type="match status" value="1"/>
</dbReference>
<dbReference type="GO" id="GO:1990189">
    <property type="term" value="F:protein N-terminal-serine acetyltransferase activity"/>
    <property type="evidence" value="ECO:0007669"/>
    <property type="project" value="TreeGrafter"/>
</dbReference>
<dbReference type="InterPro" id="IPR051908">
    <property type="entry name" value="Ribosomal_N-acetyltransferase"/>
</dbReference>
<organism evidence="2 3">
    <name type="scientific">Jiella flava</name>
    <dbReference type="NCBI Taxonomy" id="2816857"/>
    <lineage>
        <taxon>Bacteria</taxon>
        <taxon>Pseudomonadati</taxon>
        <taxon>Pseudomonadota</taxon>
        <taxon>Alphaproteobacteria</taxon>
        <taxon>Hyphomicrobiales</taxon>
        <taxon>Aurantimonadaceae</taxon>
        <taxon>Jiella</taxon>
    </lineage>
</organism>
<keyword evidence="3" id="KW-1185">Reference proteome</keyword>
<protein>
    <submittedName>
        <fullName evidence="2">GNAT family N-acetyltransferase</fullName>
    </submittedName>
</protein>
<evidence type="ECO:0000259" key="1">
    <source>
        <dbReference type="PROSITE" id="PS51186"/>
    </source>
</evidence>
<dbReference type="Gene3D" id="3.40.630.30">
    <property type="match status" value="1"/>
</dbReference>
<dbReference type="InterPro" id="IPR000182">
    <property type="entry name" value="GNAT_dom"/>
</dbReference>
<dbReference type="PANTHER" id="PTHR43441:SF2">
    <property type="entry name" value="FAMILY ACETYLTRANSFERASE, PUTATIVE (AFU_ORTHOLOGUE AFUA_7G00850)-RELATED"/>
    <property type="match status" value="1"/>
</dbReference>
<dbReference type="AlphaFoldDB" id="A0A939FVM4"/>
<dbReference type="EMBL" id="JAFMPP010000001">
    <property type="protein sequence ID" value="MBO0661091.1"/>
    <property type="molecule type" value="Genomic_DNA"/>
</dbReference>
<comment type="caution">
    <text evidence="2">The sequence shown here is derived from an EMBL/GenBank/DDBJ whole genome shotgun (WGS) entry which is preliminary data.</text>
</comment>
<accession>A0A939FVM4</accession>
<proteinExistence type="predicted"/>
<name>A0A939FVM4_9HYPH</name>
<dbReference type="PANTHER" id="PTHR43441">
    <property type="entry name" value="RIBOSOMAL-PROTEIN-SERINE ACETYLTRANSFERASE"/>
    <property type="match status" value="1"/>
</dbReference>
<dbReference type="GO" id="GO:0005737">
    <property type="term" value="C:cytoplasm"/>
    <property type="evidence" value="ECO:0007669"/>
    <property type="project" value="TreeGrafter"/>
</dbReference>
<dbReference type="InterPro" id="IPR016181">
    <property type="entry name" value="Acyl_CoA_acyltransferase"/>
</dbReference>
<feature type="domain" description="N-acetyltransferase" evidence="1">
    <location>
        <begin position="11"/>
        <end position="174"/>
    </location>
</feature>
<reference evidence="2" key="1">
    <citation type="submission" date="2021-03" db="EMBL/GenBank/DDBJ databases">
        <title>Whole genome sequence of Jiella sp. CQZ9-1.</title>
        <authorList>
            <person name="Tuo L."/>
        </authorList>
    </citation>
    <scope>NUCLEOTIDE SEQUENCE</scope>
    <source>
        <strain evidence="2">CQZ9-1</strain>
    </source>
</reference>
<dbReference type="Pfam" id="PF13302">
    <property type="entry name" value="Acetyltransf_3"/>
    <property type="match status" value="1"/>
</dbReference>
<evidence type="ECO:0000313" key="2">
    <source>
        <dbReference type="EMBL" id="MBO0661091.1"/>
    </source>
</evidence>
<dbReference type="RefSeq" id="WP_207255732.1">
    <property type="nucleotide sequence ID" value="NZ_JAFMPP010000001.1"/>
</dbReference>
<gene>
    <name evidence="2" type="ORF">J1C48_00755</name>
</gene>
<sequence length="174" mass="20079">MFFEVFTTARLKLRPLIQQDTRAIFEGYARAPQIMRYMTWRPHNAIGETEAFVARSIAAEAARTYAIVEHDAPDLCGVFTLRRPEAHRLGFGYVLAKPFWGRGYISEVLTTVADWALHQDGIWRIADICDVDNHASARVMEKAGFLRDGVLRRYRVRPNLSTEPRDSYLYARTR</sequence>
<evidence type="ECO:0000313" key="3">
    <source>
        <dbReference type="Proteomes" id="UP000664122"/>
    </source>
</evidence>
<dbReference type="SUPFAM" id="SSF55729">
    <property type="entry name" value="Acyl-CoA N-acyltransferases (Nat)"/>
    <property type="match status" value="1"/>
</dbReference>
<dbReference type="GO" id="GO:0008999">
    <property type="term" value="F:protein-N-terminal-alanine acetyltransferase activity"/>
    <property type="evidence" value="ECO:0007669"/>
    <property type="project" value="TreeGrafter"/>
</dbReference>